<name>A0ABW8UV72_9RHOB</name>
<dbReference type="Pfam" id="PF00440">
    <property type="entry name" value="TetR_N"/>
    <property type="match status" value="1"/>
</dbReference>
<dbReference type="InterPro" id="IPR009057">
    <property type="entry name" value="Homeodomain-like_sf"/>
</dbReference>
<evidence type="ECO:0000256" key="3">
    <source>
        <dbReference type="ARBA" id="ARBA00023163"/>
    </source>
</evidence>
<evidence type="ECO:0000256" key="2">
    <source>
        <dbReference type="ARBA" id="ARBA00023125"/>
    </source>
</evidence>
<accession>A0ABW8UV72</accession>
<dbReference type="Gene3D" id="1.10.357.10">
    <property type="entry name" value="Tetracycline Repressor, domain 2"/>
    <property type="match status" value="1"/>
</dbReference>
<feature type="domain" description="HTH tetR-type" evidence="5">
    <location>
        <begin position="1"/>
        <end position="61"/>
    </location>
</feature>
<sequence>METKTNLLMCAEHLARSRGFDGFSYNDLAEEVGIRKASIHHHFKTKGDLSLALIIRYRDMVADRLADIAACQPRASGRLLAFLNLYREAMDGGRSLCLCVALSVTQSALPDDTRAQLAGFHADVARWLETVFRLGLRDGSIRSVGAPRAEAHAALAVVEGAQIMARAAGETSRFEAAIDVLRARTI</sequence>
<evidence type="ECO:0000259" key="5">
    <source>
        <dbReference type="PROSITE" id="PS50977"/>
    </source>
</evidence>
<protein>
    <submittedName>
        <fullName evidence="6">TetR/AcrR family transcriptional regulator</fullName>
    </submittedName>
</protein>
<evidence type="ECO:0000313" key="6">
    <source>
        <dbReference type="EMBL" id="MFL4469557.1"/>
    </source>
</evidence>
<dbReference type="PANTHER" id="PTHR47506">
    <property type="entry name" value="TRANSCRIPTIONAL REGULATORY PROTEIN"/>
    <property type="match status" value="1"/>
</dbReference>
<dbReference type="SUPFAM" id="SSF48498">
    <property type="entry name" value="Tetracyclin repressor-like, C-terminal domain"/>
    <property type="match status" value="1"/>
</dbReference>
<keyword evidence="1" id="KW-0805">Transcription regulation</keyword>
<evidence type="ECO:0000313" key="7">
    <source>
        <dbReference type="Proteomes" id="UP001627408"/>
    </source>
</evidence>
<keyword evidence="2 4" id="KW-0238">DNA-binding</keyword>
<dbReference type="EMBL" id="JBHDIY010000002">
    <property type="protein sequence ID" value="MFL4469557.1"/>
    <property type="molecule type" value="Genomic_DNA"/>
</dbReference>
<dbReference type="InterPro" id="IPR001647">
    <property type="entry name" value="HTH_TetR"/>
</dbReference>
<evidence type="ECO:0000256" key="4">
    <source>
        <dbReference type="PROSITE-ProRule" id="PRU00335"/>
    </source>
</evidence>
<dbReference type="SUPFAM" id="SSF46689">
    <property type="entry name" value="Homeodomain-like"/>
    <property type="match status" value="1"/>
</dbReference>
<dbReference type="PRINTS" id="PR00455">
    <property type="entry name" value="HTHTETR"/>
</dbReference>
<dbReference type="InterPro" id="IPR036271">
    <property type="entry name" value="Tet_transcr_reg_TetR-rel_C_sf"/>
</dbReference>
<dbReference type="RefSeq" id="WP_407591413.1">
    <property type="nucleotide sequence ID" value="NZ_JBHDIY010000002.1"/>
</dbReference>
<dbReference type="Proteomes" id="UP001627408">
    <property type="component" value="Unassembled WGS sequence"/>
</dbReference>
<evidence type="ECO:0000256" key="1">
    <source>
        <dbReference type="ARBA" id="ARBA00023015"/>
    </source>
</evidence>
<dbReference type="PANTHER" id="PTHR47506:SF1">
    <property type="entry name" value="HTH-TYPE TRANSCRIPTIONAL REGULATOR YJDC"/>
    <property type="match status" value="1"/>
</dbReference>
<keyword evidence="7" id="KW-1185">Reference proteome</keyword>
<feature type="DNA-binding region" description="H-T-H motif" evidence="4">
    <location>
        <begin position="24"/>
        <end position="43"/>
    </location>
</feature>
<proteinExistence type="predicted"/>
<dbReference type="PROSITE" id="PS50977">
    <property type="entry name" value="HTH_TETR_2"/>
    <property type="match status" value="1"/>
</dbReference>
<organism evidence="6 7">
    <name type="scientific">Tateyamaria armeniaca</name>
    <dbReference type="NCBI Taxonomy" id="2518930"/>
    <lineage>
        <taxon>Bacteria</taxon>
        <taxon>Pseudomonadati</taxon>
        <taxon>Pseudomonadota</taxon>
        <taxon>Alphaproteobacteria</taxon>
        <taxon>Rhodobacterales</taxon>
        <taxon>Roseobacteraceae</taxon>
        <taxon>Tateyamaria</taxon>
    </lineage>
</organism>
<keyword evidence="3" id="KW-0804">Transcription</keyword>
<reference evidence="6 7" key="1">
    <citation type="submission" date="2024-08" db="EMBL/GenBank/DDBJ databases">
        <title>Tateyamaria sp. nov., isolated from marine algae.</title>
        <authorList>
            <person name="Choi B.J."/>
            <person name="Kim J.M."/>
            <person name="Lee J.K."/>
            <person name="Choi D.G."/>
            <person name="Bayburt H."/>
            <person name="Baek J.H."/>
            <person name="Han D.M."/>
            <person name="Jeon C.O."/>
        </authorList>
    </citation>
    <scope>NUCLEOTIDE SEQUENCE [LARGE SCALE GENOMIC DNA]</scope>
    <source>
        <strain evidence="6 7">KMU-156</strain>
    </source>
</reference>
<gene>
    <name evidence="6" type="ORF">ACERZ8_06625</name>
</gene>
<comment type="caution">
    <text evidence="6">The sequence shown here is derived from an EMBL/GenBank/DDBJ whole genome shotgun (WGS) entry which is preliminary data.</text>
</comment>